<dbReference type="GO" id="GO:0042834">
    <property type="term" value="F:peptidoglycan binding"/>
    <property type="evidence" value="ECO:0007669"/>
    <property type="project" value="InterPro"/>
</dbReference>
<feature type="region of interest" description="Disordered" evidence="1">
    <location>
        <begin position="53"/>
        <end position="73"/>
    </location>
</feature>
<dbReference type="InterPro" id="IPR007730">
    <property type="entry name" value="SPOR-like_dom"/>
</dbReference>
<dbReference type="InterPro" id="IPR036680">
    <property type="entry name" value="SPOR-like_sf"/>
</dbReference>
<dbReference type="PANTHER" id="PTHR38687">
    <property type="entry name" value="CELL DIVISION PROTEIN DEDD-RELATED"/>
    <property type="match status" value="1"/>
</dbReference>
<dbReference type="Pfam" id="PF05036">
    <property type="entry name" value="SPOR"/>
    <property type="match status" value="1"/>
</dbReference>
<dbReference type="eggNOG" id="COG3087">
    <property type="taxonomic scope" value="Bacteria"/>
</dbReference>
<evidence type="ECO:0000256" key="1">
    <source>
        <dbReference type="SAM" id="MobiDB-lite"/>
    </source>
</evidence>
<dbReference type="RefSeq" id="WP_028460854.1">
    <property type="nucleotide sequence ID" value="NZ_FSRO01000001.1"/>
</dbReference>
<evidence type="ECO:0000259" key="3">
    <source>
        <dbReference type="PROSITE" id="PS51724"/>
    </source>
</evidence>
<dbReference type="Gene3D" id="3.30.70.1070">
    <property type="entry name" value="Sporulation related repeat"/>
    <property type="match status" value="1"/>
</dbReference>
<keyword evidence="2" id="KW-1133">Transmembrane helix</keyword>
<dbReference type="GO" id="GO:0030428">
    <property type="term" value="C:cell septum"/>
    <property type="evidence" value="ECO:0007669"/>
    <property type="project" value="TreeGrafter"/>
</dbReference>
<protein>
    <submittedName>
        <fullName evidence="4">Sporulation related domain-containing protein</fullName>
    </submittedName>
</protein>
<reference evidence="4 5" key="1">
    <citation type="submission" date="2016-12" db="EMBL/GenBank/DDBJ databases">
        <authorList>
            <person name="Song W.-J."/>
            <person name="Kurnit D.M."/>
        </authorList>
    </citation>
    <scope>NUCLEOTIDE SEQUENCE [LARGE SCALE GENOMIC DNA]</scope>
    <source>
        <strain evidence="4 5">ATCC 49181</strain>
    </source>
</reference>
<dbReference type="SUPFAM" id="SSF110997">
    <property type="entry name" value="Sporulation related repeat"/>
    <property type="match status" value="1"/>
</dbReference>
<evidence type="ECO:0000313" key="5">
    <source>
        <dbReference type="Proteomes" id="UP000185062"/>
    </source>
</evidence>
<feature type="domain" description="SPOR" evidence="3">
    <location>
        <begin position="123"/>
        <end position="203"/>
    </location>
</feature>
<dbReference type="PANTHER" id="PTHR38687:SF1">
    <property type="entry name" value="CELL DIVISION PROTEIN DEDD"/>
    <property type="match status" value="1"/>
</dbReference>
<dbReference type="STRING" id="44575.SAMN05216419_100437"/>
<dbReference type="AlphaFoldDB" id="A0A1N6JBS0"/>
<organism evidence="4 5">
    <name type="scientific">Nitrosomonas cryotolerans ATCC 49181</name>
    <dbReference type="NCBI Taxonomy" id="1131553"/>
    <lineage>
        <taxon>Bacteria</taxon>
        <taxon>Pseudomonadati</taxon>
        <taxon>Pseudomonadota</taxon>
        <taxon>Betaproteobacteria</taxon>
        <taxon>Nitrosomonadales</taxon>
        <taxon>Nitrosomonadaceae</taxon>
        <taxon>Nitrosomonas</taxon>
    </lineage>
</organism>
<name>A0A1N6JBS0_9PROT</name>
<sequence>MSRDYKSRKSSTTSKNGSSLIWGLFIGYAMGLISAIGVWIYLSQAPSPFLSNEKLTDSPSTKQDISKAPSKIQPSITPEEKVAKVDEKLRFDFYKILPGIEEPVTEQEFKEAVQQPPPIKSQNSSVENYFLQVGSFKRAEEAENLKARLALLGMVSSIQSADLSEKGIWHRVRIGPFTDVNEVNQVRTSLQKNGIKANFIKVRENTR</sequence>
<dbReference type="PROSITE" id="PS51724">
    <property type="entry name" value="SPOR"/>
    <property type="match status" value="1"/>
</dbReference>
<dbReference type="GO" id="GO:0032153">
    <property type="term" value="C:cell division site"/>
    <property type="evidence" value="ECO:0007669"/>
    <property type="project" value="TreeGrafter"/>
</dbReference>
<accession>A0A1N6JBS0</accession>
<dbReference type="Proteomes" id="UP000185062">
    <property type="component" value="Unassembled WGS sequence"/>
</dbReference>
<dbReference type="GO" id="GO:0032506">
    <property type="term" value="P:cytokinetic process"/>
    <property type="evidence" value="ECO:0007669"/>
    <property type="project" value="TreeGrafter"/>
</dbReference>
<evidence type="ECO:0000256" key="2">
    <source>
        <dbReference type="SAM" id="Phobius"/>
    </source>
</evidence>
<gene>
    <name evidence="4" type="ORF">SAMN02743940_2476</name>
</gene>
<dbReference type="InterPro" id="IPR052521">
    <property type="entry name" value="Cell_div_SPOR-domain"/>
</dbReference>
<evidence type="ECO:0000313" key="4">
    <source>
        <dbReference type="EMBL" id="SIO41730.1"/>
    </source>
</evidence>
<proteinExistence type="predicted"/>
<feature type="transmembrane region" description="Helical" evidence="2">
    <location>
        <begin position="20"/>
        <end position="42"/>
    </location>
</feature>
<dbReference type="EMBL" id="FSRO01000001">
    <property type="protein sequence ID" value="SIO41730.1"/>
    <property type="molecule type" value="Genomic_DNA"/>
</dbReference>
<keyword evidence="2" id="KW-0812">Transmembrane</keyword>
<keyword evidence="2" id="KW-0472">Membrane</keyword>
<keyword evidence="5" id="KW-1185">Reference proteome</keyword>